<protein>
    <recommendedName>
        <fullName evidence="3">Cell division protein FtsX</fullName>
    </recommendedName>
</protein>
<keyword evidence="6 10" id="KW-0812">Transmembrane</keyword>
<dbReference type="GO" id="GO:0005886">
    <property type="term" value="C:plasma membrane"/>
    <property type="evidence" value="ECO:0007669"/>
    <property type="project" value="UniProtKB-SubCell"/>
</dbReference>
<keyword evidence="5" id="KW-0132">Cell division</keyword>
<evidence type="ECO:0000313" key="13">
    <source>
        <dbReference type="EMBL" id="MBI4251960.1"/>
    </source>
</evidence>
<sequence>MIRWLQSFPYFLREALKDLRENSGGAAIALGTTTISLIFLGALWIVQLNVSSLVESWRERFQLTIFLGVQATAEQREELRKTVLAAAGVERIEEVNSEEALREMRDWLGQDADLLQGLDGAFLPPSFRVIFRPRQRDLTHVERLMAQVRTMAGVERTRNDILWLRRLEGVIRLVTLAVWTLSFLLSLGVVFIIGNTIRLTLFARREDISIMHLVGATDLFIKTPYVAEGVMCGAAGGLLAFGALWGVFHG</sequence>
<dbReference type="Gene3D" id="3.30.70.3040">
    <property type="match status" value="1"/>
</dbReference>
<comment type="similarity">
    <text evidence="2">Belongs to the ABC-4 integral membrane protein family. FtsX subfamily.</text>
</comment>
<gene>
    <name evidence="13" type="ORF">HY618_05820</name>
</gene>
<accession>A0A932ZWR4</accession>
<evidence type="ECO:0000256" key="5">
    <source>
        <dbReference type="ARBA" id="ARBA00022618"/>
    </source>
</evidence>
<dbReference type="InterPro" id="IPR004513">
    <property type="entry name" value="FtsX"/>
</dbReference>
<evidence type="ECO:0000256" key="2">
    <source>
        <dbReference type="ARBA" id="ARBA00007379"/>
    </source>
</evidence>
<evidence type="ECO:0000256" key="6">
    <source>
        <dbReference type="ARBA" id="ARBA00022692"/>
    </source>
</evidence>
<keyword evidence="7 10" id="KW-1133">Transmembrane helix</keyword>
<feature type="transmembrane region" description="Helical" evidence="10">
    <location>
        <begin position="225"/>
        <end position="248"/>
    </location>
</feature>
<feature type="domain" description="FtsX extracellular" evidence="12">
    <location>
        <begin position="62"/>
        <end position="155"/>
    </location>
</feature>
<proteinExistence type="inferred from homology"/>
<evidence type="ECO:0000313" key="14">
    <source>
        <dbReference type="Proteomes" id="UP000752292"/>
    </source>
</evidence>
<comment type="caution">
    <text evidence="13">The sequence shown here is derived from an EMBL/GenBank/DDBJ whole genome shotgun (WGS) entry which is preliminary data.</text>
</comment>
<feature type="non-terminal residue" evidence="13">
    <location>
        <position position="250"/>
    </location>
</feature>
<dbReference type="PANTHER" id="PTHR47755">
    <property type="entry name" value="CELL DIVISION PROTEIN FTSX"/>
    <property type="match status" value="1"/>
</dbReference>
<evidence type="ECO:0000259" key="11">
    <source>
        <dbReference type="Pfam" id="PF02687"/>
    </source>
</evidence>
<evidence type="ECO:0000256" key="10">
    <source>
        <dbReference type="SAM" id="Phobius"/>
    </source>
</evidence>
<dbReference type="GO" id="GO:0051301">
    <property type="term" value="P:cell division"/>
    <property type="evidence" value="ECO:0007669"/>
    <property type="project" value="UniProtKB-KW"/>
</dbReference>
<dbReference type="AlphaFoldDB" id="A0A932ZWR4"/>
<evidence type="ECO:0000256" key="8">
    <source>
        <dbReference type="ARBA" id="ARBA00023136"/>
    </source>
</evidence>
<evidence type="ECO:0000256" key="1">
    <source>
        <dbReference type="ARBA" id="ARBA00004651"/>
    </source>
</evidence>
<evidence type="ECO:0000256" key="3">
    <source>
        <dbReference type="ARBA" id="ARBA00021907"/>
    </source>
</evidence>
<dbReference type="GO" id="GO:0032153">
    <property type="term" value="C:cell division site"/>
    <property type="evidence" value="ECO:0007669"/>
    <property type="project" value="TreeGrafter"/>
</dbReference>
<evidence type="ECO:0000259" key="12">
    <source>
        <dbReference type="Pfam" id="PF18075"/>
    </source>
</evidence>
<dbReference type="EMBL" id="JACQRX010000256">
    <property type="protein sequence ID" value="MBI4251960.1"/>
    <property type="molecule type" value="Genomic_DNA"/>
</dbReference>
<keyword evidence="8 10" id="KW-0472">Membrane</keyword>
<keyword evidence="9" id="KW-0131">Cell cycle</keyword>
<dbReference type="PANTHER" id="PTHR47755:SF1">
    <property type="entry name" value="CELL DIVISION PROTEIN FTSX"/>
    <property type="match status" value="1"/>
</dbReference>
<dbReference type="Pfam" id="PF18075">
    <property type="entry name" value="FtsX_ECD"/>
    <property type="match status" value="1"/>
</dbReference>
<dbReference type="InterPro" id="IPR040690">
    <property type="entry name" value="FtsX_ECD"/>
</dbReference>
<evidence type="ECO:0000256" key="7">
    <source>
        <dbReference type="ARBA" id="ARBA00022989"/>
    </source>
</evidence>
<feature type="transmembrane region" description="Helical" evidence="10">
    <location>
        <begin position="173"/>
        <end position="194"/>
    </location>
</feature>
<evidence type="ECO:0000256" key="4">
    <source>
        <dbReference type="ARBA" id="ARBA00022475"/>
    </source>
</evidence>
<feature type="transmembrane region" description="Helical" evidence="10">
    <location>
        <begin position="26"/>
        <end position="50"/>
    </location>
</feature>
<comment type="subcellular location">
    <subcellularLocation>
        <location evidence="1">Cell membrane</location>
        <topology evidence="1">Multi-pass membrane protein</topology>
    </subcellularLocation>
</comment>
<dbReference type="InterPro" id="IPR003838">
    <property type="entry name" value="ABC3_permease_C"/>
</dbReference>
<feature type="domain" description="ABC3 transporter permease C-terminal" evidence="11">
    <location>
        <begin position="180"/>
        <end position="247"/>
    </location>
</feature>
<dbReference type="Proteomes" id="UP000752292">
    <property type="component" value="Unassembled WGS sequence"/>
</dbReference>
<organism evidence="13 14">
    <name type="scientific">Tectimicrobiota bacterium</name>
    <dbReference type="NCBI Taxonomy" id="2528274"/>
    <lineage>
        <taxon>Bacteria</taxon>
        <taxon>Pseudomonadati</taxon>
        <taxon>Nitrospinota/Tectimicrobiota group</taxon>
        <taxon>Candidatus Tectimicrobiota</taxon>
    </lineage>
</organism>
<evidence type="ECO:0000256" key="9">
    <source>
        <dbReference type="ARBA" id="ARBA00023306"/>
    </source>
</evidence>
<dbReference type="Pfam" id="PF02687">
    <property type="entry name" value="FtsX"/>
    <property type="match status" value="1"/>
</dbReference>
<name>A0A932ZWR4_UNCTE</name>
<keyword evidence="4" id="KW-1003">Cell membrane</keyword>
<reference evidence="13" key="1">
    <citation type="submission" date="2020-07" db="EMBL/GenBank/DDBJ databases">
        <title>Huge and variable diversity of episymbiotic CPR bacteria and DPANN archaea in groundwater ecosystems.</title>
        <authorList>
            <person name="He C.Y."/>
            <person name="Keren R."/>
            <person name="Whittaker M."/>
            <person name="Farag I.F."/>
            <person name="Doudna J."/>
            <person name="Cate J.H.D."/>
            <person name="Banfield J.F."/>
        </authorList>
    </citation>
    <scope>NUCLEOTIDE SEQUENCE</scope>
    <source>
        <strain evidence="13">NC_groundwater_1370_Ag_S-0.2um_69_93</strain>
    </source>
</reference>